<dbReference type="PANTHER" id="PTHR21564:SF5">
    <property type="entry name" value="SCRIBBLER, ISOFORM J"/>
    <property type="match status" value="1"/>
</dbReference>
<feature type="compositionally biased region" description="Basic and acidic residues" evidence="1">
    <location>
        <begin position="164"/>
        <end position="173"/>
    </location>
</feature>
<feature type="region of interest" description="Disordered" evidence="1">
    <location>
        <begin position="573"/>
        <end position="619"/>
    </location>
</feature>
<feature type="compositionally biased region" description="Basic residues" evidence="1">
    <location>
        <begin position="212"/>
        <end position="226"/>
    </location>
</feature>
<feature type="compositionally biased region" description="Basic and acidic residues" evidence="1">
    <location>
        <begin position="438"/>
        <end position="452"/>
    </location>
</feature>
<feature type="compositionally biased region" description="Pro residues" evidence="1">
    <location>
        <begin position="503"/>
        <end position="520"/>
    </location>
</feature>
<feature type="region of interest" description="Disordered" evidence="1">
    <location>
        <begin position="641"/>
        <end position="750"/>
    </location>
</feature>
<organism evidence="3 4">
    <name type="scientific">Penaeus vannamei</name>
    <name type="common">Whiteleg shrimp</name>
    <name type="synonym">Litopenaeus vannamei</name>
    <dbReference type="NCBI Taxonomy" id="6689"/>
    <lineage>
        <taxon>Eukaryota</taxon>
        <taxon>Metazoa</taxon>
        <taxon>Ecdysozoa</taxon>
        <taxon>Arthropoda</taxon>
        <taxon>Crustacea</taxon>
        <taxon>Multicrustacea</taxon>
        <taxon>Malacostraca</taxon>
        <taxon>Eumalacostraca</taxon>
        <taxon>Eucarida</taxon>
        <taxon>Decapoda</taxon>
        <taxon>Dendrobranchiata</taxon>
        <taxon>Penaeoidea</taxon>
        <taxon>Penaeidae</taxon>
        <taxon>Penaeus</taxon>
    </lineage>
</organism>
<reference evidence="3 4" key="2">
    <citation type="submission" date="2019-01" db="EMBL/GenBank/DDBJ databases">
        <title>The decoding of complex shrimp genome reveals the adaptation for benthos swimmer, frequently molting mechanism and breeding impact on genome.</title>
        <authorList>
            <person name="Sun Y."/>
            <person name="Gao Y."/>
            <person name="Yu Y."/>
        </authorList>
    </citation>
    <scope>NUCLEOTIDE SEQUENCE [LARGE SCALE GENOMIC DNA]</scope>
    <source>
        <tissue evidence="3">Muscle</tissue>
    </source>
</reference>
<dbReference type="AlphaFoldDB" id="A0A3R7QLW3"/>
<keyword evidence="4" id="KW-1185">Reference proteome</keyword>
<reference evidence="3 4" key="1">
    <citation type="submission" date="2018-04" db="EMBL/GenBank/DDBJ databases">
        <authorList>
            <person name="Zhang X."/>
            <person name="Yuan J."/>
            <person name="Li F."/>
            <person name="Xiang J."/>
        </authorList>
    </citation>
    <scope>NUCLEOTIDE SEQUENCE [LARGE SCALE GENOMIC DNA]</scope>
    <source>
        <tissue evidence="3">Muscle</tissue>
    </source>
</reference>
<feature type="region of interest" description="Disordered" evidence="1">
    <location>
        <begin position="79"/>
        <end position="310"/>
    </location>
</feature>
<dbReference type="InterPro" id="IPR013087">
    <property type="entry name" value="Znf_C2H2_type"/>
</dbReference>
<gene>
    <name evidence="3" type="ORF">C7M84_023663</name>
</gene>
<feature type="compositionally biased region" description="Polar residues" evidence="1">
    <location>
        <begin position="298"/>
        <end position="310"/>
    </location>
</feature>
<dbReference type="OrthoDB" id="5863628at2759"/>
<feature type="compositionally biased region" description="Low complexity" evidence="1">
    <location>
        <begin position="381"/>
        <end position="394"/>
    </location>
</feature>
<evidence type="ECO:0000313" key="3">
    <source>
        <dbReference type="EMBL" id="ROT83160.1"/>
    </source>
</evidence>
<dbReference type="EMBL" id="QCYY01000726">
    <property type="protein sequence ID" value="ROT83160.1"/>
    <property type="molecule type" value="Genomic_DNA"/>
</dbReference>
<feature type="compositionally biased region" description="Basic and acidic residues" evidence="1">
    <location>
        <begin position="641"/>
        <end position="658"/>
    </location>
</feature>
<feature type="region of interest" description="Disordered" evidence="1">
    <location>
        <begin position="927"/>
        <end position="950"/>
    </location>
</feature>
<evidence type="ECO:0000256" key="1">
    <source>
        <dbReference type="SAM" id="MobiDB-lite"/>
    </source>
</evidence>
<feature type="compositionally biased region" description="Basic and acidic residues" evidence="1">
    <location>
        <begin position="473"/>
        <end position="485"/>
    </location>
</feature>
<feature type="domain" description="C2H2-type" evidence="2">
    <location>
        <begin position="205"/>
        <end position="228"/>
    </location>
</feature>
<dbReference type="PANTHER" id="PTHR21564">
    <property type="entry name" value="BRAKELESS PROTEIN"/>
    <property type="match status" value="1"/>
</dbReference>
<feature type="region of interest" description="Disordered" evidence="1">
    <location>
        <begin position="857"/>
        <end position="915"/>
    </location>
</feature>
<dbReference type="STRING" id="6689.A0A3R7QLW3"/>
<feature type="compositionally biased region" description="Polar residues" evidence="1">
    <location>
        <begin position="115"/>
        <end position="124"/>
    </location>
</feature>
<evidence type="ECO:0000313" key="4">
    <source>
        <dbReference type="Proteomes" id="UP000283509"/>
    </source>
</evidence>
<comment type="caution">
    <text evidence="3">The sequence shown here is derived from an EMBL/GenBank/DDBJ whole genome shotgun (WGS) entry which is preliminary data.</text>
</comment>
<feature type="compositionally biased region" description="Basic and acidic residues" evidence="1">
    <location>
        <begin position="714"/>
        <end position="729"/>
    </location>
</feature>
<accession>A0A3R7QLW3</accession>
<feature type="compositionally biased region" description="Basic and acidic residues" evidence="1">
    <location>
        <begin position="524"/>
        <end position="543"/>
    </location>
</feature>
<evidence type="ECO:0000259" key="2">
    <source>
        <dbReference type="PROSITE" id="PS00028"/>
    </source>
</evidence>
<proteinExistence type="predicted"/>
<dbReference type="GO" id="GO:0006357">
    <property type="term" value="P:regulation of transcription by RNA polymerase II"/>
    <property type="evidence" value="ECO:0007669"/>
    <property type="project" value="TreeGrafter"/>
</dbReference>
<dbReference type="GO" id="GO:0005634">
    <property type="term" value="C:nucleus"/>
    <property type="evidence" value="ECO:0007669"/>
    <property type="project" value="TreeGrafter"/>
</dbReference>
<feature type="compositionally biased region" description="Basic and acidic residues" evidence="1">
    <location>
        <begin position="242"/>
        <end position="252"/>
    </location>
</feature>
<sequence length="950" mass="100813">METFAIMGEDGGARRDVCVGTSVATITDPDCLGPCEPGTSVMLEGIVWHETEGGVLVVNVTWRGKTYVGTLLDCTRHDWAPPRFCDSPTSDIESRTPKGRGKRGRAATTTAGTPVNNDVTVTETRSGKLRNANVKGRRGNLTPTSNPPPSPVKSEPGGTKRKTREPETPDPKNWKRSRASSRGTPTNGASSPGPDHPSSPQLIECPEPNCNKKYKHINGLKYHQSHAHNNVANDDETTSTEGRAESEVEESRPPSPAPVAETPVDNTAQDVVKPSVLRYSGPPSTPSPGPSEEIAKGSTAQPPTCQPSVIQSRVPQVSQGGVYLYTGSGGVVSPQHPQVGSPVLGMSPIPGGLSQVRPGQIRPEVRPEVMMRIGTAVPRQVGPAPVGSPGAPSVPITPQGTPLSSLPGNSPGLIKVKQALIEPDKGKPKELVNGLVAKDTREEEQPSREDARSPAYSDISDANDTAPVLEGDSDNKDLQDDKKAELPLGPQPYPYGMYYPGPYGQPSPFLIPPIQPPPSTTPGKDGDNKDPKEKLCDKDKRDSLPPPGSSEYLNKIHPQYLYSPHYLYNPGYPDPYLRDPQIYKEAESKDLPPGIREGDKGPTDLSRSAPGIPGTVSLSPVIPKDKLSIVKDKQAENHAILKEAHELKGQLPGDKRPYEPSLAYRFPYDQRLPIQAQPQEKPGEKSTGLPKPSPPAPLSSPRVGSTPPSSSTLSKDDRGEKKPDSKSEGVKPTMETTGPPPPPTSSAYYPPFPYSALPYDPYRPPMVPPMSMPTSFSAHYLQPGMMPRFPLSSPANTPEDLSRGSSSGGMIHPSQLYSNHKIHELQERALKSPISSASMSMAAQGIMTTPQKIASPLANKDGALTPVTSSSSSSGSIPSSASSLVHGGGGPVGGGVEGRSPPTARPPTHHLHESFSTYSLISPQFHYTALGPGQTPTGATSGLAAAPTAK</sequence>
<feature type="compositionally biased region" description="Polar residues" evidence="1">
    <location>
        <begin position="180"/>
        <end position="190"/>
    </location>
</feature>
<feature type="compositionally biased region" description="Polar residues" evidence="1">
    <location>
        <begin position="702"/>
        <end position="713"/>
    </location>
</feature>
<feature type="compositionally biased region" description="Low complexity" evidence="1">
    <location>
        <begin position="869"/>
        <end position="885"/>
    </location>
</feature>
<name>A0A3R7QLW3_PENVA</name>
<dbReference type="PROSITE" id="PS00028">
    <property type="entry name" value="ZINC_FINGER_C2H2_1"/>
    <property type="match status" value="1"/>
</dbReference>
<dbReference type="InterPro" id="IPR040010">
    <property type="entry name" value="ZN608/ZN609"/>
</dbReference>
<feature type="compositionally biased region" description="Gly residues" evidence="1">
    <location>
        <begin position="886"/>
        <end position="897"/>
    </location>
</feature>
<dbReference type="Proteomes" id="UP000283509">
    <property type="component" value="Unassembled WGS sequence"/>
</dbReference>
<feature type="compositionally biased region" description="Polar residues" evidence="1">
    <location>
        <begin position="396"/>
        <end position="408"/>
    </location>
</feature>
<protein>
    <recommendedName>
        <fullName evidence="2">C2H2-type domain-containing protein</fullName>
    </recommendedName>
</protein>
<feature type="compositionally biased region" description="Basic and acidic residues" evidence="1">
    <location>
        <begin position="581"/>
        <end position="602"/>
    </location>
</feature>
<feature type="region of interest" description="Disordered" evidence="1">
    <location>
        <begin position="380"/>
        <end position="554"/>
    </location>
</feature>